<dbReference type="InterPro" id="IPR011009">
    <property type="entry name" value="Kinase-like_dom_sf"/>
</dbReference>
<dbReference type="SMART" id="SM00220">
    <property type="entry name" value="S_TKc"/>
    <property type="match status" value="1"/>
</dbReference>
<evidence type="ECO:0000256" key="1">
    <source>
        <dbReference type="ARBA" id="ARBA00022527"/>
    </source>
</evidence>
<keyword evidence="4" id="KW-1133">Transmembrane helix</keyword>
<evidence type="ECO:0000259" key="5">
    <source>
        <dbReference type="PROSITE" id="PS50011"/>
    </source>
</evidence>
<reference evidence="6" key="1">
    <citation type="journal article" date="2016" name="Nat. Genet.">
        <title>A high-quality carrot genome assembly provides new insights into carotenoid accumulation and asterid genome evolution.</title>
        <authorList>
            <person name="Iorizzo M."/>
            <person name="Ellison S."/>
            <person name="Senalik D."/>
            <person name="Zeng P."/>
            <person name="Satapoomin P."/>
            <person name="Huang J."/>
            <person name="Bowman M."/>
            <person name="Iovene M."/>
            <person name="Sanseverino W."/>
            <person name="Cavagnaro P."/>
            <person name="Yildiz M."/>
            <person name="Macko-Podgorni A."/>
            <person name="Moranska E."/>
            <person name="Grzebelus E."/>
            <person name="Grzebelus D."/>
            <person name="Ashrafi H."/>
            <person name="Zheng Z."/>
            <person name="Cheng S."/>
            <person name="Spooner D."/>
            <person name="Van Deynze A."/>
            <person name="Simon P."/>
        </authorList>
    </citation>
    <scope>NUCLEOTIDE SEQUENCE</scope>
    <source>
        <tissue evidence="6">Leaf</tissue>
    </source>
</reference>
<keyword evidence="2" id="KW-0547">Nucleotide-binding</keyword>
<organism evidence="6 7">
    <name type="scientific">Daucus carota subsp. sativus</name>
    <name type="common">Carrot</name>
    <dbReference type="NCBI Taxonomy" id="79200"/>
    <lineage>
        <taxon>Eukaryota</taxon>
        <taxon>Viridiplantae</taxon>
        <taxon>Streptophyta</taxon>
        <taxon>Embryophyta</taxon>
        <taxon>Tracheophyta</taxon>
        <taxon>Spermatophyta</taxon>
        <taxon>Magnoliopsida</taxon>
        <taxon>eudicotyledons</taxon>
        <taxon>Gunneridae</taxon>
        <taxon>Pentapetalae</taxon>
        <taxon>asterids</taxon>
        <taxon>campanulids</taxon>
        <taxon>Apiales</taxon>
        <taxon>Apiaceae</taxon>
        <taxon>Apioideae</taxon>
        <taxon>Scandiceae</taxon>
        <taxon>Daucinae</taxon>
        <taxon>Daucus</taxon>
        <taxon>Daucus sect. Daucus</taxon>
    </lineage>
</organism>
<dbReference type="InterPro" id="IPR000719">
    <property type="entry name" value="Prot_kinase_dom"/>
</dbReference>
<dbReference type="GO" id="GO:0005524">
    <property type="term" value="F:ATP binding"/>
    <property type="evidence" value="ECO:0007669"/>
    <property type="project" value="UniProtKB-KW"/>
</dbReference>
<dbReference type="PROSITE" id="PS50011">
    <property type="entry name" value="PROTEIN_KINASE_DOM"/>
    <property type="match status" value="2"/>
</dbReference>
<evidence type="ECO:0000256" key="3">
    <source>
        <dbReference type="ARBA" id="ARBA00022840"/>
    </source>
</evidence>
<accession>A0AAF0WYR6</accession>
<protein>
    <recommendedName>
        <fullName evidence="5">Protein kinase domain-containing protein</fullName>
    </recommendedName>
</protein>
<dbReference type="SUPFAM" id="SSF56112">
    <property type="entry name" value="Protein kinase-like (PK-like)"/>
    <property type="match status" value="2"/>
</dbReference>
<keyword evidence="3" id="KW-0067">ATP-binding</keyword>
<evidence type="ECO:0000256" key="4">
    <source>
        <dbReference type="SAM" id="Phobius"/>
    </source>
</evidence>
<evidence type="ECO:0000256" key="2">
    <source>
        <dbReference type="ARBA" id="ARBA00022741"/>
    </source>
</evidence>
<keyword evidence="1" id="KW-0723">Serine/threonine-protein kinase</keyword>
<dbReference type="Gene3D" id="1.10.510.10">
    <property type="entry name" value="Transferase(Phosphotransferase) domain 1"/>
    <property type="match status" value="2"/>
</dbReference>
<keyword evidence="4" id="KW-0812">Transmembrane</keyword>
<gene>
    <name evidence="6" type="ORF">DCAR_0416726</name>
</gene>
<keyword evidence="7" id="KW-1185">Reference proteome</keyword>
<keyword evidence="1" id="KW-0808">Transferase</keyword>
<dbReference type="Proteomes" id="UP000077755">
    <property type="component" value="Chromosome 4"/>
</dbReference>
<sequence>MSFAVSSLVDSKFNNIIAENKLVNFMILVIAILNIIVYKLLEYHEPKYNDKDKKLVLLPPGQICRRFSLNEILCATHNFDDKYLIGQGGSAKVYKGLVDDGATSVAIKRLSFISKQAGGGSVFLSEIEMLSKFRHGHLVTLIVAQGLNYLHTGTSTHQRVIHRDVKSTNILLDDNLEAKIADFGISKIVEANQGYTYVSTVVRGTFGYMDPAYFLTGRLTRKSDVYAFGIVLFEVLSGRRAVDFSLDDEQLVHSRAKNLCYNGNKNSRVDSRVSLNKIGIVPEARGLLANANLKIFSLAELESATRGFSPDLLFWGNSYGRNFMGWLDEDTLAPSRIGIGMSVGIKCMNPFGRFRTMQAEVDLVGKFYHPNLIKPLGFCLEGQELLLVYENTPKGNAERYTYRDEGKSLSWVVWLKILTGAARYLDFLHSSDDHIIFCDFTLSSIFLDWDFSPKIGFGGNARFGPEDGDTLVTGIPNINALRCSGSEAYLSPEYREAGHLSSKSDVYAFGVVLLEILTRIRVVDTDRRNKNKNLVDKARLVLACERKFKTVVNLKLLEKENCPKVVHSILSDVPALALKCLDLDPKKRPSMRQVVETLEELSSIIK</sequence>
<evidence type="ECO:0000313" key="6">
    <source>
        <dbReference type="EMBL" id="WOG97386.1"/>
    </source>
</evidence>
<dbReference type="AlphaFoldDB" id="A0AAF0WYR6"/>
<dbReference type="PANTHER" id="PTHR47989:SF65">
    <property type="entry name" value="PROTEIN KINASE DOMAIN-CONTAINING PROTEIN"/>
    <property type="match status" value="1"/>
</dbReference>
<reference evidence="6" key="2">
    <citation type="submission" date="2022-03" db="EMBL/GenBank/DDBJ databases">
        <title>Draft title - Genomic analysis of global carrot germplasm unveils the trajectory of domestication and the origin of high carotenoid orange carrot.</title>
        <authorList>
            <person name="Iorizzo M."/>
            <person name="Ellison S."/>
            <person name="Senalik D."/>
            <person name="Macko-Podgorni A."/>
            <person name="Grzebelus D."/>
            <person name="Bostan H."/>
            <person name="Rolling W."/>
            <person name="Curaba J."/>
            <person name="Simon P."/>
        </authorList>
    </citation>
    <scope>NUCLEOTIDE SEQUENCE</scope>
    <source>
        <tissue evidence="6">Leaf</tissue>
    </source>
</reference>
<dbReference type="PANTHER" id="PTHR47989">
    <property type="entry name" value="OS01G0750732 PROTEIN"/>
    <property type="match status" value="1"/>
</dbReference>
<keyword evidence="1" id="KW-0418">Kinase</keyword>
<dbReference type="Gene3D" id="3.30.200.20">
    <property type="entry name" value="Phosphorylase Kinase, domain 1"/>
    <property type="match status" value="2"/>
</dbReference>
<keyword evidence="4" id="KW-0472">Membrane</keyword>
<feature type="domain" description="Protein kinase" evidence="5">
    <location>
        <begin position="1"/>
        <end position="296"/>
    </location>
</feature>
<evidence type="ECO:0000313" key="7">
    <source>
        <dbReference type="Proteomes" id="UP000077755"/>
    </source>
</evidence>
<feature type="domain" description="Protein kinase" evidence="5">
    <location>
        <begin position="308"/>
        <end position="601"/>
    </location>
</feature>
<dbReference type="Pfam" id="PF00069">
    <property type="entry name" value="Pkinase"/>
    <property type="match status" value="2"/>
</dbReference>
<feature type="transmembrane region" description="Helical" evidence="4">
    <location>
        <begin position="22"/>
        <end position="41"/>
    </location>
</feature>
<proteinExistence type="predicted"/>
<dbReference type="GO" id="GO:0004674">
    <property type="term" value="F:protein serine/threonine kinase activity"/>
    <property type="evidence" value="ECO:0007669"/>
    <property type="project" value="UniProtKB-KW"/>
</dbReference>
<name>A0AAF0WYR6_DAUCS</name>
<dbReference type="EMBL" id="CP093346">
    <property type="protein sequence ID" value="WOG97386.1"/>
    <property type="molecule type" value="Genomic_DNA"/>
</dbReference>